<protein>
    <submittedName>
        <fullName evidence="1">Uncharacterized protein</fullName>
    </submittedName>
</protein>
<gene>
    <name evidence="1" type="ORF">LLUT_LOCUS4012</name>
</gene>
<dbReference type="EMBL" id="CAXHTB010000003">
    <property type="protein sequence ID" value="CAL0302952.1"/>
    <property type="molecule type" value="Genomic_DNA"/>
</dbReference>
<accession>A0AAV1W233</accession>
<organism evidence="1 2">
    <name type="scientific">Lupinus luteus</name>
    <name type="common">European yellow lupine</name>
    <dbReference type="NCBI Taxonomy" id="3873"/>
    <lineage>
        <taxon>Eukaryota</taxon>
        <taxon>Viridiplantae</taxon>
        <taxon>Streptophyta</taxon>
        <taxon>Embryophyta</taxon>
        <taxon>Tracheophyta</taxon>
        <taxon>Spermatophyta</taxon>
        <taxon>Magnoliopsida</taxon>
        <taxon>eudicotyledons</taxon>
        <taxon>Gunneridae</taxon>
        <taxon>Pentapetalae</taxon>
        <taxon>rosids</taxon>
        <taxon>fabids</taxon>
        <taxon>Fabales</taxon>
        <taxon>Fabaceae</taxon>
        <taxon>Papilionoideae</taxon>
        <taxon>50 kb inversion clade</taxon>
        <taxon>genistoids sensu lato</taxon>
        <taxon>core genistoids</taxon>
        <taxon>Genisteae</taxon>
        <taxon>Lupinus</taxon>
    </lineage>
</organism>
<dbReference type="PANTHER" id="PTHR35770:SF1">
    <property type="entry name" value="U2 SMALL NUCLEAR RIBONUCLEOPROTEIN AUXILIARY FACTOR-LIKE PROTEIN"/>
    <property type="match status" value="1"/>
</dbReference>
<comment type="caution">
    <text evidence="1">The sequence shown here is derived from an EMBL/GenBank/DDBJ whole genome shotgun (WGS) entry which is preliminary data.</text>
</comment>
<reference evidence="1 2" key="1">
    <citation type="submission" date="2024-03" db="EMBL/GenBank/DDBJ databases">
        <authorList>
            <person name="Martinez-Hernandez J."/>
        </authorList>
    </citation>
    <scope>NUCLEOTIDE SEQUENCE [LARGE SCALE GENOMIC DNA]</scope>
</reference>
<keyword evidence="2" id="KW-1185">Reference proteome</keyword>
<dbReference type="Proteomes" id="UP001497480">
    <property type="component" value="Unassembled WGS sequence"/>
</dbReference>
<name>A0AAV1W233_LUPLU</name>
<dbReference type="PANTHER" id="PTHR35770">
    <property type="entry name" value="U2 SMALL NUCLEAR RIBONUCLEOPROTEIN AUXILIARY FACTOR-LIKE PROTEIN"/>
    <property type="match status" value="1"/>
</dbReference>
<evidence type="ECO:0000313" key="1">
    <source>
        <dbReference type="EMBL" id="CAL0302952.1"/>
    </source>
</evidence>
<sequence length="135" mass="14949">MLEDIRDVIGLGGSWSEFADYIIISLKSGNLKLVLEANSNFDGVGLTRYPKYDKSNQASVHVIVRSTTDSNEVGLAEKTSSDHTNVGVGNRDFLQNLLARPDYHQILPNTSTHSTNVVLGLTCFFELAQFSEINW</sequence>
<proteinExistence type="predicted"/>
<dbReference type="AlphaFoldDB" id="A0AAV1W233"/>
<evidence type="ECO:0000313" key="2">
    <source>
        <dbReference type="Proteomes" id="UP001497480"/>
    </source>
</evidence>